<organism evidence="4 5">
    <name type="scientific">Streptomyces dysideae</name>
    <dbReference type="NCBI Taxonomy" id="909626"/>
    <lineage>
        <taxon>Bacteria</taxon>
        <taxon>Bacillati</taxon>
        <taxon>Actinomycetota</taxon>
        <taxon>Actinomycetes</taxon>
        <taxon>Kitasatosporales</taxon>
        <taxon>Streptomycetaceae</taxon>
        <taxon>Streptomyces</taxon>
    </lineage>
</organism>
<dbReference type="SUPFAM" id="SSF55729">
    <property type="entry name" value="Acyl-CoA N-acyltransferases (Nat)"/>
    <property type="match status" value="1"/>
</dbReference>
<dbReference type="Proteomes" id="UP000053260">
    <property type="component" value="Unassembled WGS sequence"/>
</dbReference>
<accession>A0A101UX67</accession>
<protein>
    <submittedName>
        <fullName evidence="4">Acetyltransferase</fullName>
    </submittedName>
</protein>
<sequence length="161" mass="17717">MGNITIRPAKQDELAAVAALRRQWITEQDATPPATECADFISEFVTWAKDNESSHRCMVLLRDTEIIGMAWLALLPRVPTPYALNRASADVQCVYVVPEARNEGLGGRLIEATLAAASDLGVERVTVHSSPLAIPAYTRHGFEPSPRLLQSHVAVTHVRHR</sequence>
<dbReference type="GO" id="GO:0016747">
    <property type="term" value="F:acyltransferase activity, transferring groups other than amino-acyl groups"/>
    <property type="evidence" value="ECO:0007669"/>
    <property type="project" value="InterPro"/>
</dbReference>
<dbReference type="RefSeq" id="WP_067026190.1">
    <property type="nucleotide sequence ID" value="NZ_KQ949091.1"/>
</dbReference>
<dbReference type="Pfam" id="PF13673">
    <property type="entry name" value="Acetyltransf_10"/>
    <property type="match status" value="1"/>
</dbReference>
<evidence type="ECO:0000256" key="1">
    <source>
        <dbReference type="ARBA" id="ARBA00022679"/>
    </source>
</evidence>
<comment type="caution">
    <text evidence="4">The sequence shown here is derived from an EMBL/GenBank/DDBJ whole genome shotgun (WGS) entry which is preliminary data.</text>
</comment>
<name>A0A101UX67_9ACTN</name>
<reference evidence="4 5" key="1">
    <citation type="submission" date="2015-10" db="EMBL/GenBank/DDBJ databases">
        <title>Draft genome sequence of Streptomyces sp. RV15, isolated from a marine sponge.</title>
        <authorList>
            <person name="Ruckert C."/>
            <person name="Abdelmohsen U.R."/>
            <person name="Winkler A."/>
            <person name="Hentschel U."/>
            <person name="Kalinowski J."/>
            <person name="Kampfer P."/>
            <person name="Glaeser S."/>
        </authorList>
    </citation>
    <scope>NUCLEOTIDE SEQUENCE [LARGE SCALE GENOMIC DNA]</scope>
    <source>
        <strain evidence="4 5">RV15</strain>
    </source>
</reference>
<dbReference type="STRING" id="909626.AQJ91_25255"/>
<dbReference type="OrthoDB" id="4936934at2"/>
<evidence type="ECO:0000313" key="4">
    <source>
        <dbReference type="EMBL" id="KUO18431.1"/>
    </source>
</evidence>
<keyword evidence="1 4" id="KW-0808">Transferase</keyword>
<dbReference type="InterPro" id="IPR016181">
    <property type="entry name" value="Acyl_CoA_acyltransferase"/>
</dbReference>
<dbReference type="EMBL" id="LMXB01000065">
    <property type="protein sequence ID" value="KUO18431.1"/>
    <property type="molecule type" value="Genomic_DNA"/>
</dbReference>
<evidence type="ECO:0000259" key="3">
    <source>
        <dbReference type="PROSITE" id="PS51186"/>
    </source>
</evidence>
<dbReference type="PANTHER" id="PTHR43877">
    <property type="entry name" value="AMINOALKYLPHOSPHONATE N-ACETYLTRANSFERASE-RELATED-RELATED"/>
    <property type="match status" value="1"/>
</dbReference>
<dbReference type="AlphaFoldDB" id="A0A101UX67"/>
<keyword evidence="2" id="KW-0012">Acyltransferase</keyword>
<dbReference type="Gene3D" id="3.40.630.30">
    <property type="match status" value="1"/>
</dbReference>
<proteinExistence type="predicted"/>
<evidence type="ECO:0000313" key="5">
    <source>
        <dbReference type="Proteomes" id="UP000053260"/>
    </source>
</evidence>
<keyword evidence="5" id="KW-1185">Reference proteome</keyword>
<dbReference type="CDD" id="cd04301">
    <property type="entry name" value="NAT_SF"/>
    <property type="match status" value="1"/>
</dbReference>
<evidence type="ECO:0000256" key="2">
    <source>
        <dbReference type="ARBA" id="ARBA00023315"/>
    </source>
</evidence>
<gene>
    <name evidence="4" type="ORF">AQJ91_25255</name>
</gene>
<dbReference type="InterPro" id="IPR050832">
    <property type="entry name" value="Bact_Acetyltransf"/>
</dbReference>
<dbReference type="PROSITE" id="PS51186">
    <property type="entry name" value="GNAT"/>
    <property type="match status" value="1"/>
</dbReference>
<dbReference type="InterPro" id="IPR000182">
    <property type="entry name" value="GNAT_dom"/>
</dbReference>
<feature type="domain" description="N-acetyltransferase" evidence="3">
    <location>
        <begin position="4"/>
        <end position="161"/>
    </location>
</feature>